<evidence type="ECO:0000259" key="11">
    <source>
        <dbReference type="Pfam" id="PF00593"/>
    </source>
</evidence>
<evidence type="ECO:0000313" key="13">
    <source>
        <dbReference type="EMBL" id="AAY89979.1"/>
    </source>
</evidence>
<evidence type="ECO:0000256" key="4">
    <source>
        <dbReference type="ARBA" id="ARBA00022692"/>
    </source>
</evidence>
<dbReference type="PANTHER" id="PTHR30069">
    <property type="entry name" value="TONB-DEPENDENT OUTER MEMBRANE RECEPTOR"/>
    <property type="match status" value="1"/>
</dbReference>
<evidence type="ECO:0000256" key="7">
    <source>
        <dbReference type="ARBA" id="ARBA00023237"/>
    </source>
</evidence>
<dbReference type="PROSITE" id="PS52016">
    <property type="entry name" value="TONB_DEPENDENT_REC_3"/>
    <property type="match status" value="1"/>
</dbReference>
<keyword evidence="4 8" id="KW-0812">Transmembrane</keyword>
<evidence type="ECO:0000256" key="1">
    <source>
        <dbReference type="ARBA" id="ARBA00004571"/>
    </source>
</evidence>
<evidence type="ECO:0000256" key="8">
    <source>
        <dbReference type="PROSITE-ProRule" id="PRU01360"/>
    </source>
</evidence>
<sequence length="664" mass="73354">MNRLLFFVFSITLITNVSAEDLTDIQISSPVMDKATISNEAIEEVDTRNAVDGGDLLKNINGVNAIRRGGHGLDPVIRGQSDQRLNTFLDGAMVYGACSSKMDPASTYANVNNYDSVTVIKGTQSVLFGAGGPGGAVSFKRVTNPVAKPEFKIGQNFDSNAGAYTTSGNMIFPLSSSAYLRVNGSASNAGNYETGSGIKPLTEYSTTDYTAILGTLLSDGSKLEFNYTNNRQDKVGYPGLTMDIVYSYTDMYTLKYHRVTPFGMFSTMNVELFNTDIDHLMNNVVLRGNTGNGVMSWPTASDTYGGRIIGTIGSDIRAGIDFEHNTKDAEQNMVMSGMNVFMTYLWPGVETEKLGLFFEKDLNNISYGLRYDQVELDPTRAADDPGSGMMQKTANEVYTADYDGTIVATKRDFDNISGFLRINKDYNHGESYINFSINERSPDTNELFHAKNNSTAMMRHVGNPNLSSERHMTLEVGYEGMLMGNHITGSLYYNDVDDYITTHRKDDSAMKARLYKNVDATLYGYELTAHRIIAGIDTTLNLNYTHGEDDTQNRPLPQIMPLAGDITFELKSAKTNYGLRINFADTQDRFDSKVLDVGETAGYTVYDIFTGFEPTPNLRFTVGMANITDKRYATHLNATNRLDGAADRTDEPGRSLFGSINYEF</sequence>
<dbReference type="AlphaFoldDB" id="Q4JN18"/>
<feature type="domain" description="TonB-dependent receptor-like beta-barrel" evidence="11">
    <location>
        <begin position="178"/>
        <end position="627"/>
    </location>
</feature>
<proteinExistence type="inferred from homology"/>
<dbReference type="InterPro" id="IPR039426">
    <property type="entry name" value="TonB-dep_rcpt-like"/>
</dbReference>
<feature type="signal peptide" evidence="10">
    <location>
        <begin position="1"/>
        <end position="19"/>
    </location>
</feature>
<dbReference type="InterPro" id="IPR037066">
    <property type="entry name" value="Plug_dom_sf"/>
</dbReference>
<keyword evidence="6 8" id="KW-0472">Membrane</keyword>
<keyword evidence="7 8" id="KW-0998">Cell outer membrane</keyword>
<evidence type="ECO:0000256" key="2">
    <source>
        <dbReference type="ARBA" id="ARBA00022448"/>
    </source>
</evidence>
<keyword evidence="5 9" id="KW-0798">TonB box</keyword>
<comment type="similarity">
    <text evidence="8 9">Belongs to the TonB-dependent receptor family.</text>
</comment>
<reference evidence="13" key="1">
    <citation type="journal article" date="2005" name="PLoS Biol.">
        <title>New insights into metabolic properties of marine bacteria encoding proteorhodopsins.</title>
        <authorList>
            <person name="Sabehi G."/>
            <person name="Loy A."/>
            <person name="Jung K.H."/>
            <person name="Partha R."/>
            <person name="Spudich J.L."/>
            <person name="Isaacson T."/>
            <person name="Hirschberg J."/>
            <person name="Wagner M."/>
            <person name="Beja O."/>
        </authorList>
    </citation>
    <scope>NUCLEOTIDE SEQUENCE</scope>
</reference>
<organism evidence="13">
    <name type="scientific">uncultured bacterium BAC13K9BAC</name>
    <dbReference type="NCBI Taxonomy" id="332979"/>
    <lineage>
        <taxon>Bacteria</taxon>
        <taxon>environmental samples</taxon>
    </lineage>
</organism>
<dbReference type="Pfam" id="PF07715">
    <property type="entry name" value="Plug"/>
    <property type="match status" value="1"/>
</dbReference>
<dbReference type="InterPro" id="IPR012910">
    <property type="entry name" value="Plug_dom"/>
</dbReference>
<keyword evidence="3 8" id="KW-1134">Transmembrane beta strand</keyword>
<dbReference type="GO" id="GO:0009279">
    <property type="term" value="C:cell outer membrane"/>
    <property type="evidence" value="ECO:0007669"/>
    <property type="project" value="UniProtKB-SubCell"/>
</dbReference>
<dbReference type="PANTHER" id="PTHR30069:SF49">
    <property type="entry name" value="OUTER MEMBRANE PROTEIN C"/>
    <property type="match status" value="1"/>
</dbReference>
<keyword evidence="13" id="KW-0675">Receptor</keyword>
<name>Q4JN18_9BACT</name>
<dbReference type="SUPFAM" id="SSF56935">
    <property type="entry name" value="Porins"/>
    <property type="match status" value="1"/>
</dbReference>
<evidence type="ECO:0000259" key="12">
    <source>
        <dbReference type="Pfam" id="PF07715"/>
    </source>
</evidence>
<keyword evidence="2 8" id="KW-0813">Transport</keyword>
<feature type="domain" description="TonB-dependent receptor plug" evidence="12">
    <location>
        <begin position="43"/>
        <end position="136"/>
    </location>
</feature>
<dbReference type="GO" id="GO:0015344">
    <property type="term" value="F:siderophore uptake transmembrane transporter activity"/>
    <property type="evidence" value="ECO:0007669"/>
    <property type="project" value="TreeGrafter"/>
</dbReference>
<accession>Q4JN18</accession>
<dbReference type="EMBL" id="DQ068067">
    <property type="protein sequence ID" value="AAY89979.1"/>
    <property type="molecule type" value="Genomic_DNA"/>
</dbReference>
<gene>
    <name evidence="13" type="primary">nosA</name>
</gene>
<evidence type="ECO:0000256" key="10">
    <source>
        <dbReference type="SAM" id="SignalP"/>
    </source>
</evidence>
<dbReference type="Pfam" id="PF00593">
    <property type="entry name" value="TonB_dep_Rec_b-barrel"/>
    <property type="match status" value="1"/>
</dbReference>
<comment type="subcellular location">
    <subcellularLocation>
        <location evidence="1 8">Cell outer membrane</location>
        <topology evidence="1 8">Multi-pass membrane protein</topology>
    </subcellularLocation>
</comment>
<dbReference type="InterPro" id="IPR036942">
    <property type="entry name" value="Beta-barrel_TonB_sf"/>
</dbReference>
<evidence type="ECO:0000256" key="3">
    <source>
        <dbReference type="ARBA" id="ARBA00022452"/>
    </source>
</evidence>
<dbReference type="Gene3D" id="2.170.130.10">
    <property type="entry name" value="TonB-dependent receptor, plug domain"/>
    <property type="match status" value="1"/>
</dbReference>
<feature type="chain" id="PRO_5004239563" evidence="10">
    <location>
        <begin position="20"/>
        <end position="664"/>
    </location>
</feature>
<keyword evidence="10" id="KW-0732">Signal</keyword>
<dbReference type="InterPro" id="IPR000531">
    <property type="entry name" value="Beta-barrel_TonB"/>
</dbReference>
<evidence type="ECO:0000256" key="9">
    <source>
        <dbReference type="RuleBase" id="RU003357"/>
    </source>
</evidence>
<protein>
    <submittedName>
        <fullName evidence="13">Predicted TonB-dependent receptor</fullName>
    </submittedName>
</protein>
<dbReference type="Gene3D" id="2.40.170.20">
    <property type="entry name" value="TonB-dependent receptor, beta-barrel domain"/>
    <property type="match status" value="1"/>
</dbReference>
<dbReference type="GO" id="GO:0044718">
    <property type="term" value="P:siderophore transmembrane transport"/>
    <property type="evidence" value="ECO:0007669"/>
    <property type="project" value="TreeGrafter"/>
</dbReference>
<evidence type="ECO:0000256" key="6">
    <source>
        <dbReference type="ARBA" id="ARBA00023136"/>
    </source>
</evidence>
<evidence type="ECO:0000256" key="5">
    <source>
        <dbReference type="ARBA" id="ARBA00023077"/>
    </source>
</evidence>